<comment type="caution">
    <text evidence="2">The sequence shown here is derived from an EMBL/GenBank/DDBJ whole genome shotgun (WGS) entry which is preliminary data.</text>
</comment>
<evidence type="ECO:0000256" key="1">
    <source>
        <dbReference type="SAM" id="Phobius"/>
    </source>
</evidence>
<feature type="transmembrane region" description="Helical" evidence="1">
    <location>
        <begin position="38"/>
        <end position="55"/>
    </location>
</feature>
<proteinExistence type="predicted"/>
<reference evidence="2 3" key="2">
    <citation type="journal article" date="2016" name="Genome Announc.">
        <title>Draft Genome Sequence of a Biocontrol Rhizobacterium, Chryseobacterium kwangjuense Strain KJ1R5, Isolated from Pepper (Capsicum annuum).</title>
        <authorList>
            <person name="Jeong J.J."/>
            <person name="Park H."/>
            <person name="Park B.H."/>
            <person name="Mannaa M."/>
            <person name="Sang M.K."/>
            <person name="Choi I.G."/>
            <person name="Kim K.D."/>
        </authorList>
    </citation>
    <scope>NUCLEOTIDE SEQUENCE [LARGE SCALE GENOMIC DNA]</scope>
    <source>
        <strain evidence="2 3">KJ1R5</strain>
    </source>
</reference>
<keyword evidence="1" id="KW-0812">Transmembrane</keyword>
<name>A0A135WCS0_9FLAO</name>
<dbReference type="RefSeq" id="WP_062650625.1">
    <property type="nucleotide sequence ID" value="NZ_LPUR01000011.1"/>
</dbReference>
<dbReference type="OrthoDB" id="1163261at2"/>
<evidence type="ECO:0000313" key="2">
    <source>
        <dbReference type="EMBL" id="KXH82724.1"/>
    </source>
</evidence>
<dbReference type="EMBL" id="LPUR01000011">
    <property type="protein sequence ID" value="KXH82724.1"/>
    <property type="molecule type" value="Genomic_DNA"/>
</dbReference>
<keyword evidence="1" id="KW-1133">Transmembrane helix</keyword>
<keyword evidence="1" id="KW-0472">Membrane</keyword>
<gene>
    <name evidence="2" type="ORF">AU378_09735</name>
</gene>
<feature type="transmembrane region" description="Helical" evidence="1">
    <location>
        <begin position="62"/>
        <end position="89"/>
    </location>
</feature>
<organism evidence="2 3">
    <name type="scientific">Chryseobacterium kwangjuense</name>
    <dbReference type="NCBI Taxonomy" id="267125"/>
    <lineage>
        <taxon>Bacteria</taxon>
        <taxon>Pseudomonadati</taxon>
        <taxon>Bacteroidota</taxon>
        <taxon>Flavobacteriia</taxon>
        <taxon>Flavobacteriales</taxon>
        <taxon>Weeksellaceae</taxon>
        <taxon>Chryseobacterium group</taxon>
        <taxon>Chryseobacterium</taxon>
    </lineage>
</organism>
<protein>
    <submittedName>
        <fullName evidence="2">Uncharacterized protein</fullName>
    </submittedName>
</protein>
<reference evidence="3" key="1">
    <citation type="submission" date="2015-12" db="EMBL/GenBank/DDBJ databases">
        <title>Genome sequence of a biocontrol rhizobacterium Chryseobacterium kwangjuense strain KJ1R5 isolated from pepper (Capsicum annuum L.).</title>
        <authorList>
            <person name="Jeong J.-J."/>
            <person name="Park H."/>
            <person name="Mannaa M."/>
            <person name="Sang M.K."/>
            <person name="Choi I.-G."/>
            <person name="Kim K.D."/>
        </authorList>
    </citation>
    <scope>NUCLEOTIDE SEQUENCE [LARGE SCALE GENOMIC DNA]</scope>
    <source>
        <strain evidence="3">KJ1R5</strain>
    </source>
</reference>
<dbReference type="AlphaFoldDB" id="A0A135WCS0"/>
<evidence type="ECO:0000313" key="3">
    <source>
        <dbReference type="Proteomes" id="UP000070513"/>
    </source>
</evidence>
<dbReference type="Proteomes" id="UP000070513">
    <property type="component" value="Unassembled WGS sequence"/>
</dbReference>
<accession>A0A135WCS0</accession>
<feature type="transmembrane region" description="Helical" evidence="1">
    <location>
        <begin position="7"/>
        <end position="26"/>
    </location>
</feature>
<sequence length="189" mass="22119">MKNRDVIIAYIIITSIFIIGVILSFNRYSFAGYYTDKVINWLWLASTLFTIIWFWKKKAAKIYGALLVSFVCLSIVPMAIPFFGIVYYFSTIDDFQQIQLDAPYRIERTIPAALSRAKILVYKNEGLLERQVYETPYEQILERTFPDLNNINLPIQNATLVDSEKDSLGIEYRINNNKKVFYHKENTPF</sequence>